<dbReference type="PANTHER" id="PTHR15020:SF50">
    <property type="entry name" value="UPF0659 PROTEIN YMR090W"/>
    <property type="match status" value="1"/>
</dbReference>
<dbReference type="STRING" id="1884261.A0A5C3QCF6"/>
<evidence type="ECO:0000313" key="2">
    <source>
        <dbReference type="EMBL" id="TFK96133.1"/>
    </source>
</evidence>
<dbReference type="AlphaFoldDB" id="A0A5C3QCF6"/>
<dbReference type="InterPro" id="IPR016040">
    <property type="entry name" value="NAD(P)-bd_dom"/>
</dbReference>
<gene>
    <name evidence="2" type="ORF">BDV98DRAFT_555663</name>
</gene>
<dbReference type="Gene3D" id="3.40.50.720">
    <property type="entry name" value="NAD(P)-binding Rossmann-like Domain"/>
    <property type="match status" value="1"/>
</dbReference>
<dbReference type="OrthoDB" id="10254604at2759"/>
<accession>A0A5C3QCF6</accession>
<organism evidence="2 3">
    <name type="scientific">Pterulicium gracile</name>
    <dbReference type="NCBI Taxonomy" id="1884261"/>
    <lineage>
        <taxon>Eukaryota</taxon>
        <taxon>Fungi</taxon>
        <taxon>Dikarya</taxon>
        <taxon>Basidiomycota</taxon>
        <taxon>Agaricomycotina</taxon>
        <taxon>Agaricomycetes</taxon>
        <taxon>Agaricomycetidae</taxon>
        <taxon>Agaricales</taxon>
        <taxon>Pleurotineae</taxon>
        <taxon>Pterulaceae</taxon>
        <taxon>Pterulicium</taxon>
    </lineage>
</organism>
<dbReference type="EMBL" id="ML178866">
    <property type="protein sequence ID" value="TFK96133.1"/>
    <property type="molecule type" value="Genomic_DNA"/>
</dbReference>
<sequence length="249" mass="26758">MSTPQSILIVGGHGKVALHLSRILSNAPYNARITSLIRDPSHKQDIIATGAQPRLLSLEDASVDEVKGAIEEVKADIVYFAAGAGGKGGEDRTKAVDYKGAVKVFDALEKVGGKKARLVLISAIDVREEGKVPAHYTEEDIKASKAGRAAIPVYFKYKLEADKNLVKRTAFKWTILRPGHLSDEKGTGKASIGRTHLSPSIAREDIAHALAYLSQREDAAGLAIDFVGGDTSIEEGLDKVIKRGESDFK</sequence>
<evidence type="ECO:0000259" key="1">
    <source>
        <dbReference type="Pfam" id="PF13460"/>
    </source>
</evidence>
<protein>
    <recommendedName>
        <fullName evidence="1">NAD(P)-binding domain-containing protein</fullName>
    </recommendedName>
</protein>
<feature type="domain" description="NAD(P)-binding" evidence="1">
    <location>
        <begin position="11"/>
        <end position="213"/>
    </location>
</feature>
<dbReference type="SUPFAM" id="SSF51735">
    <property type="entry name" value="NAD(P)-binding Rossmann-fold domains"/>
    <property type="match status" value="1"/>
</dbReference>
<dbReference type="InterPro" id="IPR036291">
    <property type="entry name" value="NAD(P)-bd_dom_sf"/>
</dbReference>
<dbReference type="PANTHER" id="PTHR15020">
    <property type="entry name" value="FLAVIN REDUCTASE-RELATED"/>
    <property type="match status" value="1"/>
</dbReference>
<dbReference type="Pfam" id="PF13460">
    <property type="entry name" value="NAD_binding_10"/>
    <property type="match status" value="1"/>
</dbReference>
<dbReference type="Proteomes" id="UP000305067">
    <property type="component" value="Unassembled WGS sequence"/>
</dbReference>
<name>A0A5C3QCF6_9AGAR</name>
<reference evidence="2 3" key="1">
    <citation type="journal article" date="2019" name="Nat. Ecol. Evol.">
        <title>Megaphylogeny resolves global patterns of mushroom evolution.</title>
        <authorList>
            <person name="Varga T."/>
            <person name="Krizsan K."/>
            <person name="Foldi C."/>
            <person name="Dima B."/>
            <person name="Sanchez-Garcia M."/>
            <person name="Sanchez-Ramirez S."/>
            <person name="Szollosi G.J."/>
            <person name="Szarkandi J.G."/>
            <person name="Papp V."/>
            <person name="Albert L."/>
            <person name="Andreopoulos W."/>
            <person name="Angelini C."/>
            <person name="Antonin V."/>
            <person name="Barry K.W."/>
            <person name="Bougher N.L."/>
            <person name="Buchanan P."/>
            <person name="Buyck B."/>
            <person name="Bense V."/>
            <person name="Catcheside P."/>
            <person name="Chovatia M."/>
            <person name="Cooper J."/>
            <person name="Damon W."/>
            <person name="Desjardin D."/>
            <person name="Finy P."/>
            <person name="Geml J."/>
            <person name="Haridas S."/>
            <person name="Hughes K."/>
            <person name="Justo A."/>
            <person name="Karasinski D."/>
            <person name="Kautmanova I."/>
            <person name="Kiss B."/>
            <person name="Kocsube S."/>
            <person name="Kotiranta H."/>
            <person name="LaButti K.M."/>
            <person name="Lechner B.E."/>
            <person name="Liimatainen K."/>
            <person name="Lipzen A."/>
            <person name="Lukacs Z."/>
            <person name="Mihaltcheva S."/>
            <person name="Morgado L.N."/>
            <person name="Niskanen T."/>
            <person name="Noordeloos M.E."/>
            <person name="Ohm R.A."/>
            <person name="Ortiz-Santana B."/>
            <person name="Ovrebo C."/>
            <person name="Racz N."/>
            <person name="Riley R."/>
            <person name="Savchenko A."/>
            <person name="Shiryaev A."/>
            <person name="Soop K."/>
            <person name="Spirin V."/>
            <person name="Szebenyi C."/>
            <person name="Tomsovsky M."/>
            <person name="Tulloss R.E."/>
            <person name="Uehling J."/>
            <person name="Grigoriev I.V."/>
            <person name="Vagvolgyi C."/>
            <person name="Papp T."/>
            <person name="Martin F.M."/>
            <person name="Miettinen O."/>
            <person name="Hibbett D.S."/>
            <person name="Nagy L.G."/>
        </authorList>
    </citation>
    <scope>NUCLEOTIDE SEQUENCE [LARGE SCALE GENOMIC DNA]</scope>
    <source>
        <strain evidence="2 3">CBS 309.79</strain>
    </source>
</reference>
<keyword evidence="3" id="KW-1185">Reference proteome</keyword>
<proteinExistence type="predicted"/>
<evidence type="ECO:0000313" key="3">
    <source>
        <dbReference type="Proteomes" id="UP000305067"/>
    </source>
</evidence>